<reference evidence="3" key="1">
    <citation type="journal article" date="2019" name="Int. J. Syst. Evol. Microbiol.">
        <title>The Global Catalogue of Microorganisms (GCM) 10K type strain sequencing project: providing services to taxonomists for standard genome sequencing and annotation.</title>
        <authorList>
            <consortium name="The Broad Institute Genomics Platform"/>
            <consortium name="The Broad Institute Genome Sequencing Center for Infectious Disease"/>
            <person name="Wu L."/>
            <person name="Ma J."/>
        </authorList>
    </citation>
    <scope>NUCLEOTIDE SEQUENCE [LARGE SCALE GENOMIC DNA]</scope>
    <source>
        <strain evidence="3">KCTC 42662</strain>
    </source>
</reference>
<feature type="chain" id="PRO_5045300825" description="DUF4890 domain-containing protein" evidence="1">
    <location>
        <begin position="21"/>
        <end position="116"/>
    </location>
</feature>
<organism evidence="2 3">
    <name type="scientific">Sphingobacterium suaedae</name>
    <dbReference type="NCBI Taxonomy" id="1686402"/>
    <lineage>
        <taxon>Bacteria</taxon>
        <taxon>Pseudomonadati</taxon>
        <taxon>Bacteroidota</taxon>
        <taxon>Sphingobacteriia</taxon>
        <taxon>Sphingobacteriales</taxon>
        <taxon>Sphingobacteriaceae</taxon>
        <taxon>Sphingobacterium</taxon>
    </lineage>
</organism>
<accession>A0ABW5KF54</accession>
<sequence>MKKLILTGLSFLFALSLTFAQQGTPEEKAKETVATLTEKLTLTDAQQTAIYDIVLEHKKAKWALKSDTTITPDAAKEQAASLKATADAKIAEQLTEEQKPVYTKWVEERDAKKEQQ</sequence>
<protein>
    <recommendedName>
        <fullName evidence="4">DUF4890 domain-containing protein</fullName>
    </recommendedName>
</protein>
<evidence type="ECO:0000313" key="2">
    <source>
        <dbReference type="EMBL" id="MFD2546342.1"/>
    </source>
</evidence>
<evidence type="ECO:0008006" key="4">
    <source>
        <dbReference type="Google" id="ProtNLM"/>
    </source>
</evidence>
<evidence type="ECO:0000313" key="3">
    <source>
        <dbReference type="Proteomes" id="UP001597545"/>
    </source>
</evidence>
<comment type="caution">
    <text evidence="2">The sequence shown here is derived from an EMBL/GenBank/DDBJ whole genome shotgun (WGS) entry which is preliminary data.</text>
</comment>
<feature type="signal peptide" evidence="1">
    <location>
        <begin position="1"/>
        <end position="20"/>
    </location>
</feature>
<dbReference type="RefSeq" id="WP_380900034.1">
    <property type="nucleotide sequence ID" value="NZ_JBHUEG010000002.1"/>
</dbReference>
<dbReference type="EMBL" id="JBHULR010000001">
    <property type="protein sequence ID" value="MFD2546342.1"/>
    <property type="molecule type" value="Genomic_DNA"/>
</dbReference>
<evidence type="ECO:0000256" key="1">
    <source>
        <dbReference type="SAM" id="SignalP"/>
    </source>
</evidence>
<proteinExistence type="predicted"/>
<dbReference type="Proteomes" id="UP001597545">
    <property type="component" value="Unassembled WGS sequence"/>
</dbReference>
<keyword evidence="1" id="KW-0732">Signal</keyword>
<keyword evidence="3" id="KW-1185">Reference proteome</keyword>
<gene>
    <name evidence="2" type="ORF">ACFSR5_01650</name>
</gene>
<name>A0ABW5KF54_9SPHI</name>